<dbReference type="SUPFAM" id="SSF88713">
    <property type="entry name" value="Glycoside hydrolase/deacetylase"/>
    <property type="match status" value="1"/>
</dbReference>
<name>A0A1P8JWX6_9BURK</name>
<organism evidence="2 3">
    <name type="scientific">Rhodoferax koreensis</name>
    <dbReference type="NCBI Taxonomy" id="1842727"/>
    <lineage>
        <taxon>Bacteria</taxon>
        <taxon>Pseudomonadati</taxon>
        <taxon>Pseudomonadota</taxon>
        <taxon>Betaproteobacteria</taxon>
        <taxon>Burkholderiales</taxon>
        <taxon>Comamonadaceae</taxon>
        <taxon>Rhodoferax</taxon>
    </lineage>
</organism>
<dbReference type="PROSITE" id="PS51677">
    <property type="entry name" value="NODB"/>
    <property type="match status" value="1"/>
</dbReference>
<feature type="domain" description="NodB homology" evidence="1">
    <location>
        <begin position="67"/>
        <end position="284"/>
    </location>
</feature>
<dbReference type="STRING" id="1842727.RD110_14550"/>
<evidence type="ECO:0000313" key="3">
    <source>
        <dbReference type="Proteomes" id="UP000186609"/>
    </source>
</evidence>
<evidence type="ECO:0000313" key="2">
    <source>
        <dbReference type="EMBL" id="APW38264.1"/>
    </source>
</evidence>
<sequence>MPDLHPRDFAGYGAHPPHPRWPGDARLALNICINYEEGSEPAVPDGDAASESGLTEGGAGAFDGRDLAAESMFEYGSRVGFWRLTRLLAQRSLTATVFGCALALERNPEVCAAIRDLQYDVCAHGWRWERHQLLSEAEERERIRRTVESITRTVGNRPLGWYCRYGPGLNTRRLIREEGGFLYDSDAYNDELPYWLHRDEKPHLVVPYSLAHNDAKFMRGGMSTGQQFFEYLRDSFDMLYREGRTAPKMMSVGLHLRVAGHPGRAAGFERFLDHVKQHQDVWVCGRADIARHWHAEHAAD</sequence>
<dbReference type="GO" id="GO:0016810">
    <property type="term" value="F:hydrolase activity, acting on carbon-nitrogen (but not peptide) bonds"/>
    <property type="evidence" value="ECO:0007669"/>
    <property type="project" value="InterPro"/>
</dbReference>
<dbReference type="Gene3D" id="3.20.20.370">
    <property type="entry name" value="Glycoside hydrolase/deacetylase"/>
    <property type="match status" value="1"/>
</dbReference>
<dbReference type="PANTHER" id="PTHR43123">
    <property type="entry name" value="POLYSACCHARIDE DEACETYLASE-RELATED"/>
    <property type="match status" value="1"/>
</dbReference>
<gene>
    <name evidence="2" type="ORF">RD110_14550</name>
</gene>
<dbReference type="OrthoDB" id="9787041at2"/>
<keyword evidence="3" id="KW-1185">Reference proteome</keyword>
<evidence type="ECO:0000259" key="1">
    <source>
        <dbReference type="PROSITE" id="PS51677"/>
    </source>
</evidence>
<dbReference type="EMBL" id="CP019236">
    <property type="protein sequence ID" value="APW38264.1"/>
    <property type="molecule type" value="Genomic_DNA"/>
</dbReference>
<reference evidence="2 3" key="1">
    <citation type="submission" date="2017-01" db="EMBL/GenBank/DDBJ databases">
        <authorList>
            <person name="Mah S.A."/>
            <person name="Swanson W.J."/>
            <person name="Moy G.W."/>
            <person name="Vacquier V.D."/>
        </authorList>
    </citation>
    <scope>NUCLEOTIDE SEQUENCE [LARGE SCALE GENOMIC DNA]</scope>
    <source>
        <strain evidence="2 3">DCY110</strain>
    </source>
</reference>
<protein>
    <submittedName>
        <fullName evidence="2">Chitin deacetylase</fullName>
    </submittedName>
</protein>
<dbReference type="Pfam" id="PF01522">
    <property type="entry name" value="Polysacc_deac_1"/>
    <property type="match status" value="1"/>
</dbReference>
<proteinExistence type="predicted"/>
<dbReference type="PANTHER" id="PTHR43123:SF1">
    <property type="entry name" value="POLYSACCHARIDE DEACETYLASE-RELATED"/>
    <property type="match status" value="1"/>
</dbReference>
<dbReference type="InterPro" id="IPR011330">
    <property type="entry name" value="Glyco_hydro/deAcase_b/a-brl"/>
</dbReference>
<dbReference type="RefSeq" id="WP_076200143.1">
    <property type="nucleotide sequence ID" value="NZ_CP019236.1"/>
</dbReference>
<dbReference type="GO" id="GO:0005975">
    <property type="term" value="P:carbohydrate metabolic process"/>
    <property type="evidence" value="ECO:0007669"/>
    <property type="project" value="InterPro"/>
</dbReference>
<dbReference type="InterPro" id="IPR002509">
    <property type="entry name" value="NODB_dom"/>
</dbReference>
<accession>A0A1P8JWX6</accession>
<dbReference type="KEGG" id="rhy:RD110_14550"/>
<dbReference type="AlphaFoldDB" id="A0A1P8JWX6"/>
<dbReference type="Proteomes" id="UP000186609">
    <property type="component" value="Chromosome"/>
</dbReference>